<dbReference type="Pfam" id="PF18884">
    <property type="entry name" value="TSP3_bac"/>
    <property type="match status" value="2"/>
</dbReference>
<keyword evidence="3" id="KW-0732">Signal</keyword>
<evidence type="ECO:0000313" key="6">
    <source>
        <dbReference type="EMBL" id="GAG01526.1"/>
    </source>
</evidence>
<evidence type="ECO:0000256" key="5">
    <source>
        <dbReference type="SAM" id="MobiDB-lite"/>
    </source>
</evidence>
<feature type="non-terminal residue" evidence="6">
    <location>
        <position position="270"/>
    </location>
</feature>
<feature type="compositionally biased region" description="Acidic residues" evidence="5">
    <location>
        <begin position="20"/>
        <end position="31"/>
    </location>
</feature>
<keyword evidence="2" id="KW-0964">Secreted</keyword>
<comment type="subcellular location">
    <subcellularLocation>
        <location evidence="1">Secreted</location>
    </subcellularLocation>
</comment>
<feature type="non-terminal residue" evidence="6">
    <location>
        <position position="1"/>
    </location>
</feature>
<gene>
    <name evidence="6" type="ORF">S01H1_36059</name>
</gene>
<accession>X0VLX8</accession>
<evidence type="ECO:0000256" key="2">
    <source>
        <dbReference type="ARBA" id="ARBA00022525"/>
    </source>
</evidence>
<proteinExistence type="predicted"/>
<dbReference type="InterPro" id="IPR059100">
    <property type="entry name" value="TSP3_bac"/>
</dbReference>
<evidence type="ECO:0000256" key="1">
    <source>
        <dbReference type="ARBA" id="ARBA00004613"/>
    </source>
</evidence>
<name>X0VLX8_9ZZZZ</name>
<dbReference type="InterPro" id="IPR053180">
    <property type="entry name" value="Ca-binding_acidic-repeat"/>
</dbReference>
<evidence type="ECO:0000256" key="4">
    <source>
        <dbReference type="ARBA" id="ARBA00022837"/>
    </source>
</evidence>
<keyword evidence="4" id="KW-0106">Calcium</keyword>
<feature type="region of interest" description="Disordered" evidence="5">
    <location>
        <begin position="211"/>
        <end position="231"/>
    </location>
</feature>
<dbReference type="AlphaFoldDB" id="X0VLX8"/>
<reference evidence="6" key="1">
    <citation type="journal article" date="2014" name="Front. Microbiol.">
        <title>High frequency of phylogenetically diverse reductive dehalogenase-homologous genes in deep subseafloor sedimentary metagenomes.</title>
        <authorList>
            <person name="Kawai M."/>
            <person name="Futagami T."/>
            <person name="Toyoda A."/>
            <person name="Takaki Y."/>
            <person name="Nishi S."/>
            <person name="Hori S."/>
            <person name="Arai W."/>
            <person name="Tsubouchi T."/>
            <person name="Morono Y."/>
            <person name="Uchiyama I."/>
            <person name="Ito T."/>
            <person name="Fujiyama A."/>
            <person name="Inagaki F."/>
            <person name="Takami H."/>
        </authorList>
    </citation>
    <scope>NUCLEOTIDE SEQUENCE</scope>
    <source>
        <strain evidence="6">Expedition CK06-06</strain>
    </source>
</reference>
<feature type="compositionally biased region" description="Acidic residues" evidence="5">
    <location>
        <begin position="211"/>
        <end position="224"/>
    </location>
</feature>
<evidence type="ECO:0000256" key="3">
    <source>
        <dbReference type="ARBA" id="ARBA00022729"/>
    </source>
</evidence>
<protein>
    <submittedName>
        <fullName evidence="6">Uncharacterized protein</fullName>
    </submittedName>
</protein>
<dbReference type="PANTHER" id="PTHR37467:SF1">
    <property type="entry name" value="EXPORTED CALCIUM-BINDING GLYCOPROTEIN"/>
    <property type="match status" value="1"/>
</dbReference>
<sequence length="270" mass="28131">DGIPDDIENASGSCTYVNEADSDDDGLDDGVEDWNADGIYTPATAGTGDQASVNWETNPCDVDTDGDGLSDGEEFQLFGGLYQDPDTWKGIGTAFLGVTVMSMSVGGAATTVPALDTDSDDDGLSDYEEVNITGTDPLNYDTDGDSLTDLNELLATGGTWPARSFSQVSDPLDPDTDDDYLPDEMEYSGTGMEGSHGLGGSDDLVCPYVNDDDSDDDGLQDGVEDANKDGTYGLAGAGMNTGGIGSTPGFPNKNGAPYWETNLCDCDTDD</sequence>
<comment type="caution">
    <text evidence="6">The sequence shown here is derived from an EMBL/GenBank/DDBJ whole genome shotgun (WGS) entry which is preliminary data.</text>
</comment>
<organism evidence="6">
    <name type="scientific">marine sediment metagenome</name>
    <dbReference type="NCBI Taxonomy" id="412755"/>
    <lineage>
        <taxon>unclassified sequences</taxon>
        <taxon>metagenomes</taxon>
        <taxon>ecological metagenomes</taxon>
    </lineage>
</organism>
<feature type="region of interest" description="Disordered" evidence="5">
    <location>
        <begin position="1"/>
        <end position="31"/>
    </location>
</feature>
<dbReference type="PANTHER" id="PTHR37467">
    <property type="entry name" value="EXPORTED CALCIUM-BINDING GLYCOPROTEIN-RELATED"/>
    <property type="match status" value="1"/>
</dbReference>
<dbReference type="EMBL" id="BARS01022563">
    <property type="protein sequence ID" value="GAG01526.1"/>
    <property type="molecule type" value="Genomic_DNA"/>
</dbReference>